<dbReference type="AlphaFoldDB" id="A0A151NJX4"/>
<dbReference type="EMBL" id="AKHW03002907">
    <property type="protein sequence ID" value="KYO36815.1"/>
    <property type="molecule type" value="Genomic_DNA"/>
</dbReference>
<keyword evidence="2" id="KW-1185">Reference proteome</keyword>
<name>A0A151NJX4_ALLMI</name>
<accession>A0A151NJX4</accession>
<sequence>MASSQSSQLDLQGTHHNRLFWKVCQKRPQDLLAAWKVSTKASSEKGPRWICHFSPESQKYNGPSVLRQPSSC</sequence>
<gene>
    <name evidence="1" type="ORF">Y1Q_0020856</name>
</gene>
<comment type="caution">
    <text evidence="1">The sequence shown here is derived from an EMBL/GenBank/DDBJ whole genome shotgun (WGS) entry which is preliminary data.</text>
</comment>
<evidence type="ECO:0000313" key="1">
    <source>
        <dbReference type="EMBL" id="KYO36815.1"/>
    </source>
</evidence>
<evidence type="ECO:0000313" key="2">
    <source>
        <dbReference type="Proteomes" id="UP000050525"/>
    </source>
</evidence>
<proteinExistence type="predicted"/>
<reference evidence="1 2" key="1">
    <citation type="journal article" date="2012" name="Genome Biol.">
        <title>Sequencing three crocodilian genomes to illuminate the evolution of archosaurs and amniotes.</title>
        <authorList>
            <person name="St John J.A."/>
            <person name="Braun E.L."/>
            <person name="Isberg S.R."/>
            <person name="Miles L.G."/>
            <person name="Chong A.Y."/>
            <person name="Gongora J."/>
            <person name="Dalzell P."/>
            <person name="Moran C."/>
            <person name="Bed'hom B."/>
            <person name="Abzhanov A."/>
            <person name="Burgess S.C."/>
            <person name="Cooksey A.M."/>
            <person name="Castoe T.A."/>
            <person name="Crawford N.G."/>
            <person name="Densmore L.D."/>
            <person name="Drew J.C."/>
            <person name="Edwards S.V."/>
            <person name="Faircloth B.C."/>
            <person name="Fujita M.K."/>
            <person name="Greenwold M.J."/>
            <person name="Hoffmann F.G."/>
            <person name="Howard J.M."/>
            <person name="Iguchi T."/>
            <person name="Janes D.E."/>
            <person name="Khan S.Y."/>
            <person name="Kohno S."/>
            <person name="de Koning A.J."/>
            <person name="Lance S.L."/>
            <person name="McCarthy F.M."/>
            <person name="McCormack J.E."/>
            <person name="Merchant M.E."/>
            <person name="Peterson D.G."/>
            <person name="Pollock D.D."/>
            <person name="Pourmand N."/>
            <person name="Raney B.J."/>
            <person name="Roessler K.A."/>
            <person name="Sanford J.R."/>
            <person name="Sawyer R.H."/>
            <person name="Schmidt C.J."/>
            <person name="Triplett E.W."/>
            <person name="Tuberville T.D."/>
            <person name="Venegas-Anaya M."/>
            <person name="Howard J.T."/>
            <person name="Jarvis E.D."/>
            <person name="Guillette L.J.Jr."/>
            <person name="Glenn T.C."/>
            <person name="Green R.E."/>
            <person name="Ray D.A."/>
        </authorList>
    </citation>
    <scope>NUCLEOTIDE SEQUENCE [LARGE SCALE GENOMIC DNA]</scope>
    <source>
        <strain evidence="1">KSC_2009_1</strain>
    </source>
</reference>
<organism evidence="1 2">
    <name type="scientific">Alligator mississippiensis</name>
    <name type="common">American alligator</name>
    <dbReference type="NCBI Taxonomy" id="8496"/>
    <lineage>
        <taxon>Eukaryota</taxon>
        <taxon>Metazoa</taxon>
        <taxon>Chordata</taxon>
        <taxon>Craniata</taxon>
        <taxon>Vertebrata</taxon>
        <taxon>Euteleostomi</taxon>
        <taxon>Archelosauria</taxon>
        <taxon>Archosauria</taxon>
        <taxon>Crocodylia</taxon>
        <taxon>Alligatoridae</taxon>
        <taxon>Alligatorinae</taxon>
        <taxon>Alligator</taxon>
    </lineage>
</organism>
<protein>
    <submittedName>
        <fullName evidence="1">Uncharacterized protein</fullName>
    </submittedName>
</protein>
<dbReference type="Proteomes" id="UP000050525">
    <property type="component" value="Unassembled WGS sequence"/>
</dbReference>